<dbReference type="AlphaFoldDB" id="A0A0M0GA45"/>
<organism evidence="1 2">
    <name type="scientific">Sporosarcina globispora</name>
    <name type="common">Bacillus globisporus</name>
    <dbReference type="NCBI Taxonomy" id="1459"/>
    <lineage>
        <taxon>Bacteria</taxon>
        <taxon>Bacillati</taxon>
        <taxon>Bacillota</taxon>
        <taxon>Bacilli</taxon>
        <taxon>Bacillales</taxon>
        <taxon>Caryophanaceae</taxon>
        <taxon>Sporosarcina</taxon>
    </lineage>
</organism>
<protein>
    <submittedName>
        <fullName evidence="1">Uncharacterized protein</fullName>
    </submittedName>
</protein>
<evidence type="ECO:0000313" key="2">
    <source>
        <dbReference type="Proteomes" id="UP000037109"/>
    </source>
</evidence>
<keyword evidence="2" id="KW-1185">Reference proteome</keyword>
<dbReference type="Proteomes" id="UP000037109">
    <property type="component" value="Unassembled WGS sequence"/>
</dbReference>
<accession>A0A0M0GA45</accession>
<gene>
    <name evidence="1" type="ORF">AF332_05365</name>
</gene>
<proteinExistence type="predicted"/>
<sequence length="83" mass="9678">MGKRRLKKNKKQQKNFGTCEFHCKHTFEIDWETICDIQELTHGYVGFHNTDTFISCPKCDRIVDDDDTLFPGTAEEYNKMTGA</sequence>
<name>A0A0M0GA45_SPOGL</name>
<reference evidence="2" key="1">
    <citation type="submission" date="2015-07" db="EMBL/GenBank/DDBJ databases">
        <title>Fjat-10036 dsm4.</title>
        <authorList>
            <person name="Liu B."/>
            <person name="Wang J."/>
            <person name="Zhu Y."/>
            <person name="Liu G."/>
            <person name="Chen Q."/>
            <person name="Chen Z."/>
            <person name="Lan J."/>
            <person name="Che J."/>
            <person name="Ge C."/>
            <person name="Shi H."/>
            <person name="Pan Z."/>
            <person name="Liu X."/>
        </authorList>
    </citation>
    <scope>NUCLEOTIDE SEQUENCE [LARGE SCALE GENOMIC DNA]</scope>
    <source>
        <strain evidence="2">DSM 4</strain>
    </source>
</reference>
<dbReference type="EMBL" id="LGUF01000007">
    <property type="protein sequence ID" value="KON86306.1"/>
    <property type="molecule type" value="Genomic_DNA"/>
</dbReference>
<dbReference type="RefSeq" id="WP_053433667.1">
    <property type="nucleotide sequence ID" value="NZ_LGUF01000007.1"/>
</dbReference>
<dbReference type="OrthoDB" id="2916175at2"/>
<dbReference type="STRING" id="1459.AF332_05365"/>
<dbReference type="PATRIC" id="fig|1459.3.peg.1120"/>
<comment type="caution">
    <text evidence="1">The sequence shown here is derived from an EMBL/GenBank/DDBJ whole genome shotgun (WGS) entry which is preliminary data.</text>
</comment>
<evidence type="ECO:0000313" key="1">
    <source>
        <dbReference type="EMBL" id="KON86306.1"/>
    </source>
</evidence>